<evidence type="ECO:0000256" key="4">
    <source>
        <dbReference type="ARBA" id="ARBA00022801"/>
    </source>
</evidence>
<keyword evidence="6" id="KW-0443">Lipid metabolism</keyword>
<feature type="domain" description="GP-PDE" evidence="14">
    <location>
        <begin position="40"/>
        <end position="310"/>
    </location>
</feature>
<comment type="catalytic activity">
    <reaction evidence="9">
        <text>N-(5Z,8Z,11Z,14Z-eicosatetraenoyl)-1-(9Z-octadecenoyl)-sn-glycero-3-phosphoethanolamine + H2O = N-(5Z,8Z,11Z,14Z-eicosatetraenoyl)-ethanolamine + 1-(9Z-octadecenoyl)-sn-glycero-3-phosphate + H(+)</text>
        <dbReference type="Rhea" id="RHEA:45544"/>
        <dbReference type="ChEBI" id="CHEBI:2700"/>
        <dbReference type="ChEBI" id="CHEBI:15377"/>
        <dbReference type="ChEBI" id="CHEBI:15378"/>
        <dbReference type="ChEBI" id="CHEBI:74544"/>
        <dbReference type="ChEBI" id="CHEBI:85223"/>
    </reaction>
    <physiologicalReaction direction="left-to-right" evidence="9">
        <dbReference type="Rhea" id="RHEA:45545"/>
    </physiologicalReaction>
</comment>
<dbReference type="InterPro" id="IPR030395">
    <property type="entry name" value="GP_PDE_dom"/>
</dbReference>
<feature type="transmembrane region" description="Helical" evidence="13">
    <location>
        <begin position="247"/>
        <end position="265"/>
    </location>
</feature>
<feature type="transmembrane region" description="Helical" evidence="13">
    <location>
        <begin position="6"/>
        <end position="24"/>
    </location>
</feature>
<comment type="catalytic activity">
    <reaction evidence="11">
        <text>1-O-(1Z-octadecenyl)-sn-glycero-3-phospho-N-hexadecanoyl-ethanolamine + H2O = 1-O-(1Z-octadecenyl)-sn-glycero-3-phosphate + N-hexadecanoylethanolamine + H(+)</text>
        <dbReference type="Rhea" id="RHEA:53184"/>
        <dbReference type="ChEBI" id="CHEBI:15377"/>
        <dbReference type="ChEBI" id="CHEBI:15378"/>
        <dbReference type="ChEBI" id="CHEBI:71464"/>
        <dbReference type="ChEBI" id="CHEBI:137009"/>
        <dbReference type="ChEBI" id="CHEBI:137017"/>
    </reaction>
    <physiologicalReaction direction="left-to-right" evidence="11">
        <dbReference type="Rhea" id="RHEA:53185"/>
    </physiologicalReaction>
</comment>
<dbReference type="CDD" id="cd08612">
    <property type="entry name" value="GDPD_GDE4"/>
    <property type="match status" value="1"/>
</dbReference>
<evidence type="ECO:0000256" key="1">
    <source>
        <dbReference type="ARBA" id="ARBA00004370"/>
    </source>
</evidence>
<accession>A0A9Q1CEY0</accession>
<dbReference type="GO" id="GO:0005789">
    <property type="term" value="C:endoplasmic reticulum membrane"/>
    <property type="evidence" value="ECO:0007669"/>
    <property type="project" value="TreeGrafter"/>
</dbReference>
<reference evidence="15" key="1">
    <citation type="submission" date="2021-10" db="EMBL/GenBank/DDBJ databases">
        <title>Tropical sea cucumber genome reveals ecological adaptation and Cuvierian tubules defense mechanism.</title>
        <authorList>
            <person name="Chen T."/>
        </authorList>
    </citation>
    <scope>NUCLEOTIDE SEQUENCE</scope>
    <source>
        <strain evidence="15">Nanhai2018</strain>
        <tissue evidence="15">Muscle</tissue>
    </source>
</reference>
<protein>
    <submittedName>
        <fullName evidence="15">Lysophospholipase D GDPD1</fullName>
    </submittedName>
</protein>
<comment type="catalytic activity">
    <reaction evidence="10">
        <text>N-hexadecanoyl-1-(9Z-octadecenoyl)-sn-glycero-3-phosphoethanolamine + H2O = N-hexadecanoylethanolamine + 1-(9Z-octadecenoyl)-sn-glycero-3-phosphate + H(+)</text>
        <dbReference type="Rhea" id="RHEA:53168"/>
        <dbReference type="ChEBI" id="CHEBI:15377"/>
        <dbReference type="ChEBI" id="CHEBI:15378"/>
        <dbReference type="ChEBI" id="CHEBI:71464"/>
        <dbReference type="ChEBI" id="CHEBI:74544"/>
        <dbReference type="ChEBI" id="CHEBI:85217"/>
    </reaction>
    <physiologicalReaction direction="left-to-right" evidence="10">
        <dbReference type="Rhea" id="RHEA:53169"/>
    </physiologicalReaction>
</comment>
<comment type="similarity">
    <text evidence="2">Belongs to the glycerophosphoryl diester phosphodiesterase family.</text>
</comment>
<evidence type="ECO:0000313" key="15">
    <source>
        <dbReference type="EMBL" id="KAJ8044087.1"/>
    </source>
</evidence>
<comment type="subcellular location">
    <subcellularLocation>
        <location evidence="1">Membrane</location>
    </subcellularLocation>
</comment>
<proteinExistence type="inferred from homology"/>
<evidence type="ECO:0000256" key="10">
    <source>
        <dbReference type="ARBA" id="ARBA00047538"/>
    </source>
</evidence>
<evidence type="ECO:0000256" key="9">
    <source>
        <dbReference type="ARBA" id="ARBA00047392"/>
    </source>
</evidence>
<dbReference type="InterPro" id="IPR017946">
    <property type="entry name" value="PLC-like_Pdiesterase_TIM-brl"/>
</dbReference>
<gene>
    <name evidence="15" type="ORF">HOLleu_11452</name>
</gene>
<evidence type="ECO:0000256" key="7">
    <source>
        <dbReference type="ARBA" id="ARBA00023136"/>
    </source>
</evidence>
<keyword evidence="7 13" id="KW-0472">Membrane</keyword>
<keyword evidence="5 13" id="KW-1133">Transmembrane helix</keyword>
<dbReference type="AlphaFoldDB" id="A0A9Q1CEY0"/>
<keyword evidence="3 13" id="KW-0812">Transmembrane</keyword>
<evidence type="ECO:0000256" key="5">
    <source>
        <dbReference type="ARBA" id="ARBA00022989"/>
    </source>
</evidence>
<dbReference type="InterPro" id="IPR052271">
    <property type="entry name" value="GDPD-Related"/>
</dbReference>
<dbReference type="Gene3D" id="3.20.20.190">
    <property type="entry name" value="Phosphatidylinositol (PI) phosphodiesterase"/>
    <property type="match status" value="1"/>
</dbReference>
<evidence type="ECO:0000256" key="11">
    <source>
        <dbReference type="ARBA" id="ARBA00048580"/>
    </source>
</evidence>
<dbReference type="Proteomes" id="UP001152320">
    <property type="component" value="Chromosome 4"/>
</dbReference>
<dbReference type="EMBL" id="JAIZAY010000004">
    <property type="protein sequence ID" value="KAJ8044087.1"/>
    <property type="molecule type" value="Genomic_DNA"/>
</dbReference>
<comment type="catalytic activity">
    <reaction evidence="12">
        <text>N,1-di-(9Z-octadecenoyl)-sn-glycero-3-phosphoethanolamine + H2O = N-(9Z-octadecenoyl) ethanolamine + 1-(9Z-octadecenoyl)-sn-glycero-3-phosphate + H(+)</text>
        <dbReference type="Rhea" id="RHEA:56460"/>
        <dbReference type="ChEBI" id="CHEBI:15377"/>
        <dbReference type="ChEBI" id="CHEBI:15378"/>
        <dbReference type="ChEBI" id="CHEBI:71466"/>
        <dbReference type="ChEBI" id="CHEBI:74544"/>
        <dbReference type="ChEBI" id="CHEBI:85222"/>
    </reaction>
    <physiologicalReaction direction="left-to-right" evidence="12">
        <dbReference type="Rhea" id="RHEA:56461"/>
    </physiologicalReaction>
</comment>
<dbReference type="GO" id="GO:0046475">
    <property type="term" value="P:glycerophospholipid catabolic process"/>
    <property type="evidence" value="ECO:0007669"/>
    <property type="project" value="TreeGrafter"/>
</dbReference>
<name>A0A9Q1CEY0_HOLLE</name>
<dbReference type="PROSITE" id="PS50007">
    <property type="entry name" value="PIPLC_X_DOMAIN"/>
    <property type="match status" value="1"/>
</dbReference>
<dbReference type="PANTHER" id="PTHR42758">
    <property type="entry name" value="PHOSPHATIDYLGLYCEROL PHOSPHOLIPASE C"/>
    <property type="match status" value="1"/>
</dbReference>
<evidence type="ECO:0000256" key="8">
    <source>
        <dbReference type="ARBA" id="ARBA00036083"/>
    </source>
</evidence>
<dbReference type="GO" id="GO:0008081">
    <property type="term" value="F:phosphoric diester hydrolase activity"/>
    <property type="evidence" value="ECO:0007669"/>
    <property type="project" value="InterPro"/>
</dbReference>
<dbReference type="OrthoDB" id="1058301at2759"/>
<evidence type="ECO:0000256" key="3">
    <source>
        <dbReference type="ARBA" id="ARBA00022692"/>
    </source>
</evidence>
<dbReference type="Pfam" id="PF03009">
    <property type="entry name" value="GDPD"/>
    <property type="match status" value="1"/>
</dbReference>
<evidence type="ECO:0000256" key="13">
    <source>
        <dbReference type="SAM" id="Phobius"/>
    </source>
</evidence>
<evidence type="ECO:0000256" key="2">
    <source>
        <dbReference type="ARBA" id="ARBA00007277"/>
    </source>
</evidence>
<dbReference type="SUPFAM" id="SSF51695">
    <property type="entry name" value="PLC-like phosphodiesterases"/>
    <property type="match status" value="1"/>
</dbReference>
<keyword evidence="16" id="KW-1185">Reference proteome</keyword>
<keyword evidence="4" id="KW-0378">Hydrolase</keyword>
<evidence type="ECO:0000313" key="16">
    <source>
        <dbReference type="Proteomes" id="UP001152320"/>
    </source>
</evidence>
<evidence type="ECO:0000259" key="14">
    <source>
        <dbReference type="PROSITE" id="PS51704"/>
    </source>
</evidence>
<dbReference type="PROSITE" id="PS51704">
    <property type="entry name" value="GP_PDE"/>
    <property type="match status" value="1"/>
</dbReference>
<organism evidence="15 16">
    <name type="scientific">Holothuria leucospilota</name>
    <name type="common">Black long sea cucumber</name>
    <name type="synonym">Mertensiothuria leucospilota</name>
    <dbReference type="NCBI Taxonomy" id="206669"/>
    <lineage>
        <taxon>Eukaryota</taxon>
        <taxon>Metazoa</taxon>
        <taxon>Echinodermata</taxon>
        <taxon>Eleutherozoa</taxon>
        <taxon>Echinozoa</taxon>
        <taxon>Holothuroidea</taxon>
        <taxon>Aspidochirotacea</taxon>
        <taxon>Aspidochirotida</taxon>
        <taxon>Holothuriidae</taxon>
        <taxon>Holothuria</taxon>
    </lineage>
</organism>
<evidence type="ECO:0000256" key="12">
    <source>
        <dbReference type="ARBA" id="ARBA00048947"/>
    </source>
</evidence>
<dbReference type="PANTHER" id="PTHR42758:SF2">
    <property type="entry name" value="PHOSPHATIDYLGLYCEROL PHOSPHOLIPASE C"/>
    <property type="match status" value="1"/>
</dbReference>
<dbReference type="Pfam" id="PF13653">
    <property type="entry name" value="GDPD_2"/>
    <property type="match status" value="1"/>
</dbReference>
<evidence type="ECO:0000256" key="6">
    <source>
        <dbReference type="ARBA" id="ARBA00023098"/>
    </source>
</evidence>
<sequence>MSTAAIVVPLCLIGGYAITSAYFFRFPHILHKKKKNGVHSSLIAHRGGAGENLENTVTAFRHALDQGMDMLELDCQLTKDGQVVVSHDNNIQRTTGHEILISETNFEDLPRILKNLKVTFCKDRYCESQSEDSKIPLLTEVFRSFPDVAINLDIKEENDQLIDEVLELIQKFGREDITVVGNFRENVTKKVRKKVPNIPTIFSIKRILHLILFCYTGLLPFIPLKDSFLEIPVGDILRKAFGEKGPWYLRAFLTIYDGLLIRRFLFRHLQRRGIKVYLWVLNDEEDWKMAYRLGVDGVMTDYPTALREFVEQHHLQFPPKK</sequence>
<feature type="transmembrane region" description="Helical" evidence="13">
    <location>
        <begin position="207"/>
        <end position="224"/>
    </location>
</feature>
<comment type="catalytic activity">
    <reaction evidence="8">
        <text>1-O-hexadecyl-sn-glycero-3-phosphocholine + H2O = 1-O-hexadecyl-sn-glycero-3-phosphate + choline + H(+)</text>
        <dbReference type="Rhea" id="RHEA:41143"/>
        <dbReference type="ChEBI" id="CHEBI:15354"/>
        <dbReference type="ChEBI" id="CHEBI:15377"/>
        <dbReference type="ChEBI" id="CHEBI:15378"/>
        <dbReference type="ChEBI" id="CHEBI:64496"/>
        <dbReference type="ChEBI" id="CHEBI:77580"/>
    </reaction>
    <physiologicalReaction direction="left-to-right" evidence="8">
        <dbReference type="Rhea" id="RHEA:41144"/>
    </physiologicalReaction>
</comment>
<dbReference type="GO" id="GO:0004622">
    <property type="term" value="F:phosphatidylcholine lysophospholipase activity"/>
    <property type="evidence" value="ECO:0007669"/>
    <property type="project" value="TreeGrafter"/>
</dbReference>
<comment type="caution">
    <text evidence="15">The sequence shown here is derived from an EMBL/GenBank/DDBJ whole genome shotgun (WGS) entry which is preliminary data.</text>
</comment>